<dbReference type="EMBL" id="JAKIKS010000087">
    <property type="protein sequence ID" value="MCL1126422.1"/>
    <property type="molecule type" value="Genomic_DNA"/>
</dbReference>
<evidence type="ECO:0000313" key="2">
    <source>
        <dbReference type="Proteomes" id="UP001203423"/>
    </source>
</evidence>
<dbReference type="PANTHER" id="PTHR36302">
    <property type="entry name" value="BLR7088 PROTEIN"/>
    <property type="match status" value="1"/>
</dbReference>
<dbReference type="InterPro" id="IPR058248">
    <property type="entry name" value="Lxx211020-like"/>
</dbReference>
<evidence type="ECO:0000313" key="1">
    <source>
        <dbReference type="EMBL" id="MCL1126422.1"/>
    </source>
</evidence>
<sequence length="156" mass="17158">MEFKTLKPIFKHLFNFVILFSLSFSAFAQVELLTGYVRAMPSSVPNSAVYLSLENDGDAVGLVAVETNIAKEAQLHSITETNGITRMRAADVFIVPSHGQLTLMETGNHIMLLGLTQTLEIDDNVDFVLLFDNGEKLSVSLPVKKYHSATAAHSHH</sequence>
<dbReference type="SUPFAM" id="SSF110087">
    <property type="entry name" value="DR1885-like metal-binding protein"/>
    <property type="match status" value="1"/>
</dbReference>
<dbReference type="Gene3D" id="2.60.40.1890">
    <property type="entry name" value="PCu(A)C copper chaperone"/>
    <property type="match status" value="1"/>
</dbReference>
<dbReference type="RefSeq" id="WP_248941811.1">
    <property type="nucleotide sequence ID" value="NZ_JAKIKS010000087.1"/>
</dbReference>
<dbReference type="PANTHER" id="PTHR36302:SF1">
    <property type="entry name" value="COPPER CHAPERONE PCU(A)C"/>
    <property type="match status" value="1"/>
</dbReference>
<protein>
    <submittedName>
        <fullName evidence="1">Copper chaperone PCu(A)C</fullName>
    </submittedName>
</protein>
<dbReference type="Pfam" id="PF04314">
    <property type="entry name" value="PCuAC"/>
    <property type="match status" value="1"/>
</dbReference>
<dbReference type="Proteomes" id="UP001203423">
    <property type="component" value="Unassembled WGS sequence"/>
</dbReference>
<accession>A0ABT0LFD8</accession>
<dbReference type="InterPro" id="IPR007410">
    <property type="entry name" value="LpqE-like"/>
</dbReference>
<proteinExistence type="predicted"/>
<organism evidence="1 2">
    <name type="scientific">Shewanella surugensis</name>
    <dbReference type="NCBI Taxonomy" id="212020"/>
    <lineage>
        <taxon>Bacteria</taxon>
        <taxon>Pseudomonadati</taxon>
        <taxon>Pseudomonadota</taxon>
        <taxon>Gammaproteobacteria</taxon>
        <taxon>Alteromonadales</taxon>
        <taxon>Shewanellaceae</taxon>
        <taxon>Shewanella</taxon>
    </lineage>
</organism>
<reference evidence="1 2" key="1">
    <citation type="submission" date="2022-01" db="EMBL/GenBank/DDBJ databases">
        <title>Whole genome-based taxonomy of the Shewanellaceae.</title>
        <authorList>
            <person name="Martin-Rodriguez A.J."/>
        </authorList>
    </citation>
    <scope>NUCLEOTIDE SEQUENCE [LARGE SCALE GENOMIC DNA]</scope>
    <source>
        <strain evidence="1 2">DSM 17177</strain>
    </source>
</reference>
<keyword evidence="2" id="KW-1185">Reference proteome</keyword>
<dbReference type="InterPro" id="IPR036182">
    <property type="entry name" value="PCuAC_sf"/>
</dbReference>
<comment type="caution">
    <text evidence="1">The sequence shown here is derived from an EMBL/GenBank/DDBJ whole genome shotgun (WGS) entry which is preliminary data.</text>
</comment>
<gene>
    <name evidence="1" type="ORF">L2764_18515</name>
</gene>
<name>A0ABT0LFD8_9GAMM</name>